<feature type="coiled-coil region" evidence="1">
    <location>
        <begin position="560"/>
        <end position="615"/>
    </location>
</feature>
<comment type="caution">
    <text evidence="5">The sequence shown here is derived from an EMBL/GenBank/DDBJ whole genome shotgun (WGS) entry which is preliminary data.</text>
</comment>
<dbReference type="InterPro" id="IPR002123">
    <property type="entry name" value="Plipid/glycerol_acylTrfase"/>
</dbReference>
<proteinExistence type="predicted"/>
<feature type="compositionally biased region" description="Basic and acidic residues" evidence="2">
    <location>
        <begin position="624"/>
        <end position="635"/>
    </location>
</feature>
<dbReference type="EMBL" id="JBEVYD010000006">
    <property type="protein sequence ID" value="KAL3231695.1"/>
    <property type="molecule type" value="Genomic_DNA"/>
</dbReference>
<evidence type="ECO:0000256" key="3">
    <source>
        <dbReference type="SAM" id="Phobius"/>
    </source>
</evidence>
<keyword evidence="3" id="KW-1133">Transmembrane helix</keyword>
<feature type="region of interest" description="Disordered" evidence="2">
    <location>
        <begin position="622"/>
        <end position="643"/>
    </location>
</feature>
<evidence type="ECO:0000313" key="5">
    <source>
        <dbReference type="EMBL" id="KAL3231695.1"/>
    </source>
</evidence>
<dbReference type="CDD" id="cd07992">
    <property type="entry name" value="LPLAT_AAK14816-like"/>
    <property type="match status" value="1"/>
</dbReference>
<keyword evidence="6" id="KW-1185">Reference proteome</keyword>
<feature type="region of interest" description="Disordered" evidence="2">
    <location>
        <begin position="669"/>
        <end position="701"/>
    </location>
</feature>
<protein>
    <submittedName>
        <fullName evidence="5">Glycerol-3-phosphate O-acyltransferase 1</fullName>
    </submittedName>
</protein>
<dbReference type="InterPro" id="IPR052744">
    <property type="entry name" value="GPAT/DAPAT"/>
</dbReference>
<keyword evidence="3" id="KW-0472">Membrane</keyword>
<feature type="transmembrane region" description="Helical" evidence="3">
    <location>
        <begin position="520"/>
        <end position="541"/>
    </location>
</feature>
<dbReference type="SUPFAM" id="SSF69593">
    <property type="entry name" value="Glycerol-3-phosphate (1)-acyltransferase"/>
    <property type="match status" value="1"/>
</dbReference>
<dbReference type="PANTHER" id="PTHR31605">
    <property type="entry name" value="GLYCEROL-3-PHOSPHATE O-ACYLTRANSFERASE 1"/>
    <property type="match status" value="1"/>
</dbReference>
<dbReference type="SMART" id="SM00563">
    <property type="entry name" value="PlsC"/>
    <property type="match status" value="1"/>
</dbReference>
<sequence length="718" mass="81260">MSEQTDMEKPILSDKRKEEVLRENAKKAEYPYEKPSLFKKVFYDVILFLLSRVLGCFFREIRSRGSFKVPTSGPVIFVAAPHANQFVDPVVLMSLVKSLSHRRISFLIAEKSLKHPAIGFLARSVMAIGVVRAQDNLSTAKGKISVDPNNSKKIIGHGTTFLSDVKAKGLIGLPKSLGHVEIQSVESDTELTLRKEFKMNKPEIKHLLTKGTSYKYAAKVDQSVVYHRVFEHLAHGECIGIFPEGGSHDRTDLLPLKAGVAIMALGCMAEHEGVNVKIVPCGMNYFHPHKFRSRAVVEFGDPIEVTPELIAKYKNPEKNREAVKELLDTISDGLQSVTVTSQDYETLMVVQAMRRLYSNQFDQKLPLPLIVEMNRRLVKGYETYKDEPEIIQLKADIMEYNAHLKQFSLPDHLVDRANINVTRNLTLLVLRSLRLLVMITLALPGIIMFSPVFLIAKKISQEKARTALAGSTVKIKANDVVATWKILMSMGVAPILYIFWSSLVTYYFREKNFSKITIFAISYVACVVVTYSALVVGDIGMDIFKSLKPLYISITTPQGLKRLQVERRTLSKRIIEVVNNFGTELFPDFDYNALSEEYRVDEEREESKNSELRRRRIVRKQKEKQRELEATNPRDDYEETQDSDAISLVNSDNSLSNIPIFSSAFGVSKSDNSSAYSLMPTTSNASESEEEEEIEIKPKSELSQKITATLFNKRKHEE</sequence>
<organism evidence="5 6">
    <name type="scientific">Nakaseomyces bracarensis</name>
    <dbReference type="NCBI Taxonomy" id="273131"/>
    <lineage>
        <taxon>Eukaryota</taxon>
        <taxon>Fungi</taxon>
        <taxon>Dikarya</taxon>
        <taxon>Ascomycota</taxon>
        <taxon>Saccharomycotina</taxon>
        <taxon>Saccharomycetes</taxon>
        <taxon>Saccharomycetales</taxon>
        <taxon>Saccharomycetaceae</taxon>
        <taxon>Nakaseomyces</taxon>
    </lineage>
</organism>
<name>A0ABR4NT94_9SACH</name>
<evidence type="ECO:0000259" key="4">
    <source>
        <dbReference type="SMART" id="SM00563"/>
    </source>
</evidence>
<feature type="transmembrane region" description="Helical" evidence="3">
    <location>
        <begin position="433"/>
        <end position="456"/>
    </location>
</feature>
<accession>A0ABR4NT94</accession>
<gene>
    <name evidence="5" type="ORF">RNJ44_00230</name>
</gene>
<feature type="compositionally biased region" description="Polar residues" evidence="2">
    <location>
        <begin position="669"/>
        <end position="685"/>
    </location>
</feature>
<reference evidence="5 6" key="1">
    <citation type="submission" date="2024-05" db="EMBL/GenBank/DDBJ databases">
        <title>Long read based assembly of the Candida bracarensis genome reveals expanded adhesin content.</title>
        <authorList>
            <person name="Marcet-Houben M."/>
            <person name="Ksiezopolska E."/>
            <person name="Gabaldon T."/>
        </authorList>
    </citation>
    <scope>NUCLEOTIDE SEQUENCE [LARGE SCALE GENOMIC DNA]</scope>
    <source>
        <strain evidence="5 6">CBM6</strain>
    </source>
</reference>
<keyword evidence="3" id="KW-0812">Transmembrane</keyword>
<keyword evidence="1" id="KW-0175">Coiled coil</keyword>
<evidence type="ECO:0000313" key="6">
    <source>
        <dbReference type="Proteomes" id="UP001623330"/>
    </source>
</evidence>
<dbReference type="PANTHER" id="PTHR31605:SF0">
    <property type="entry name" value="GLYCEROL-3-PHOSPHATE O-ACYLTRANSFERASE 1"/>
    <property type="match status" value="1"/>
</dbReference>
<feature type="domain" description="Phospholipid/glycerol acyltransferase" evidence="4">
    <location>
        <begin position="76"/>
        <end position="286"/>
    </location>
</feature>
<dbReference type="Pfam" id="PF01553">
    <property type="entry name" value="Acyltransferase"/>
    <property type="match status" value="1"/>
</dbReference>
<evidence type="ECO:0000256" key="2">
    <source>
        <dbReference type="SAM" id="MobiDB-lite"/>
    </source>
</evidence>
<dbReference type="Proteomes" id="UP001623330">
    <property type="component" value="Unassembled WGS sequence"/>
</dbReference>
<feature type="transmembrane region" description="Helical" evidence="3">
    <location>
        <begin position="486"/>
        <end position="508"/>
    </location>
</feature>
<evidence type="ECO:0000256" key="1">
    <source>
        <dbReference type="SAM" id="Coils"/>
    </source>
</evidence>